<reference evidence="3" key="1">
    <citation type="submission" date="2017-02" db="EMBL/GenBank/DDBJ databases">
        <authorList>
            <person name="Varghese N."/>
            <person name="Submissions S."/>
        </authorList>
    </citation>
    <scope>NUCLEOTIDE SEQUENCE [LARGE SCALE GENOMIC DNA]</scope>
    <source>
        <strain evidence="3">ATCC 35199</strain>
    </source>
</reference>
<dbReference type="OrthoDB" id="10009306at2"/>
<dbReference type="AlphaFoldDB" id="A0A1T5BHF1"/>
<proteinExistence type="predicted"/>
<feature type="transmembrane region" description="Helical" evidence="1">
    <location>
        <begin position="12"/>
        <end position="33"/>
    </location>
</feature>
<accession>A0A1T5BHF1</accession>
<keyword evidence="3" id="KW-1185">Reference proteome</keyword>
<dbReference type="EMBL" id="FUYN01000003">
    <property type="protein sequence ID" value="SKB46253.1"/>
    <property type="molecule type" value="Genomic_DNA"/>
</dbReference>
<name>A0A1T5BHF1_9FIRM</name>
<gene>
    <name evidence="2" type="ORF">SAMN02745120_1598</name>
</gene>
<dbReference type="Proteomes" id="UP000243406">
    <property type="component" value="Unassembled WGS sequence"/>
</dbReference>
<feature type="transmembrane region" description="Helical" evidence="1">
    <location>
        <begin position="68"/>
        <end position="96"/>
    </location>
</feature>
<dbReference type="RefSeq" id="WP_079589458.1">
    <property type="nucleotide sequence ID" value="NZ_FUYN01000003.1"/>
</dbReference>
<evidence type="ECO:0000313" key="2">
    <source>
        <dbReference type="EMBL" id="SKB46253.1"/>
    </source>
</evidence>
<evidence type="ECO:0000256" key="1">
    <source>
        <dbReference type="SAM" id="Phobius"/>
    </source>
</evidence>
<feature type="transmembrane region" description="Helical" evidence="1">
    <location>
        <begin position="143"/>
        <end position="161"/>
    </location>
</feature>
<keyword evidence="1" id="KW-0472">Membrane</keyword>
<keyword evidence="1" id="KW-0812">Transmembrane</keyword>
<evidence type="ECO:0000313" key="3">
    <source>
        <dbReference type="Proteomes" id="UP000243406"/>
    </source>
</evidence>
<feature type="transmembrane region" description="Helical" evidence="1">
    <location>
        <begin position="108"/>
        <end position="131"/>
    </location>
</feature>
<organism evidence="2 3">
    <name type="scientific">Acetoanaerobium noterae</name>
    <dbReference type="NCBI Taxonomy" id="745369"/>
    <lineage>
        <taxon>Bacteria</taxon>
        <taxon>Bacillati</taxon>
        <taxon>Bacillota</taxon>
        <taxon>Clostridia</taxon>
        <taxon>Peptostreptococcales</taxon>
        <taxon>Filifactoraceae</taxon>
        <taxon>Acetoanaerobium</taxon>
    </lineage>
</organism>
<protein>
    <recommendedName>
        <fullName evidence="4">Energy-coupling factor transport system substrate-specific component</fullName>
    </recommendedName>
</protein>
<evidence type="ECO:0008006" key="4">
    <source>
        <dbReference type="Google" id="ProtNLM"/>
    </source>
</evidence>
<keyword evidence="1" id="KW-1133">Transmembrane helix</keyword>
<sequence length="174" mass="19112">MNNQTKNNEITIIGLSIAIIIGGGMAIYMIAAVFPLPGLKYIFVAPFVSTIFYVVQHKLKGKYILPKIGTVFGLVMSVINMYMGLAILITTFLAYISSFYLKSESKRIFWSSAFFSGYTGLIAILVSKYLIGGVFLEIPNSMIALNSILGLIFGILGNNLAKTVVNRVSKDSRY</sequence>